<protein>
    <submittedName>
        <fullName evidence="6">MFS transporter</fullName>
    </submittedName>
</protein>
<keyword evidence="4 5" id="KW-0472">Membrane</keyword>
<feature type="transmembrane region" description="Helical" evidence="5">
    <location>
        <begin position="227"/>
        <end position="247"/>
    </location>
</feature>
<dbReference type="InterPro" id="IPR050382">
    <property type="entry name" value="MFS_Na/Anion_cotransporter"/>
</dbReference>
<name>A0A7W4I614_GLUDI</name>
<feature type="transmembrane region" description="Helical" evidence="5">
    <location>
        <begin position="300"/>
        <end position="318"/>
    </location>
</feature>
<evidence type="ECO:0000256" key="5">
    <source>
        <dbReference type="SAM" id="Phobius"/>
    </source>
</evidence>
<feature type="transmembrane region" description="Helical" evidence="5">
    <location>
        <begin position="174"/>
        <end position="194"/>
    </location>
</feature>
<dbReference type="InterPro" id="IPR036259">
    <property type="entry name" value="MFS_trans_sf"/>
</dbReference>
<dbReference type="InterPro" id="IPR020846">
    <property type="entry name" value="MFS_dom"/>
</dbReference>
<evidence type="ECO:0000313" key="7">
    <source>
        <dbReference type="Proteomes" id="UP000550787"/>
    </source>
</evidence>
<proteinExistence type="predicted"/>
<feature type="transmembrane region" description="Helical" evidence="5">
    <location>
        <begin position="148"/>
        <end position="168"/>
    </location>
</feature>
<feature type="transmembrane region" description="Helical" evidence="5">
    <location>
        <begin position="18"/>
        <end position="38"/>
    </location>
</feature>
<keyword evidence="3 5" id="KW-1133">Transmembrane helix</keyword>
<comment type="subcellular location">
    <subcellularLocation>
        <location evidence="1">Membrane</location>
        <topology evidence="1">Multi-pass membrane protein</topology>
    </subcellularLocation>
</comment>
<feature type="transmembrane region" description="Helical" evidence="5">
    <location>
        <begin position="324"/>
        <end position="350"/>
    </location>
</feature>
<reference evidence="6 7" key="1">
    <citation type="submission" date="2020-04" db="EMBL/GenBank/DDBJ databases">
        <title>Description of novel Gluconacetobacter.</title>
        <authorList>
            <person name="Sombolestani A."/>
        </authorList>
    </citation>
    <scope>NUCLEOTIDE SEQUENCE [LARGE SCALE GENOMIC DNA]</scope>
    <source>
        <strain evidence="6 7">LMG 7603</strain>
    </source>
</reference>
<sequence length="416" mass="43058">MPGGAGAGVGRRRGPTRLVVLGLLIAAGCVSYIDRTALAVSTVEIGREFGLSYTDLGLLLSSFATVYMLCQIPAGLVADRVRARRLLLFSLLVWSAAQILSAFSTGMGGLLAARGLLAIGEAPIFLAGTRVIALWFDRGRRAMPIGLFNASSALGQVLAPALLGGIAVQFGWRAMFGVVGCTSLVLAVIWAWVYRDPRTVAAGRGEDAPPPTIAEEIRFLLSHRSSWALAGGFVGVVYLQWLYAAWLPTYLQTARHAAAARADYLSSLPQLAGFLGGLGGGVVSEVLGRIGWPAARACRVPLVAALFVAAAATILAPLCPTMVLSLVAMSVALFAAGIAMTCGWTLGTVLIDDGSIATLEAIQNMGGSLGGAIAPVLTGAITQRTGSFTMAMVVAGLVAALSGIIYWVGTGRRIEA</sequence>
<dbReference type="AlphaFoldDB" id="A0A7W4I614"/>
<feature type="transmembrane region" description="Helical" evidence="5">
    <location>
        <begin position="388"/>
        <end position="408"/>
    </location>
</feature>
<feature type="transmembrane region" description="Helical" evidence="5">
    <location>
        <begin position="115"/>
        <end position="136"/>
    </location>
</feature>
<dbReference type="CDD" id="cd17319">
    <property type="entry name" value="MFS_ExuT_GudP_like"/>
    <property type="match status" value="1"/>
</dbReference>
<organism evidence="6 7">
    <name type="scientific">Gluconacetobacter diazotrophicus</name>
    <name type="common">Acetobacter diazotrophicus</name>
    <dbReference type="NCBI Taxonomy" id="33996"/>
    <lineage>
        <taxon>Bacteria</taxon>
        <taxon>Pseudomonadati</taxon>
        <taxon>Pseudomonadota</taxon>
        <taxon>Alphaproteobacteria</taxon>
        <taxon>Acetobacterales</taxon>
        <taxon>Acetobacteraceae</taxon>
        <taxon>Gluconacetobacter</taxon>
    </lineage>
</organism>
<evidence type="ECO:0000256" key="4">
    <source>
        <dbReference type="ARBA" id="ARBA00023136"/>
    </source>
</evidence>
<feature type="transmembrane region" description="Helical" evidence="5">
    <location>
        <begin position="362"/>
        <end position="382"/>
    </location>
</feature>
<gene>
    <name evidence="6" type="ORF">HLH33_11385</name>
</gene>
<feature type="transmembrane region" description="Helical" evidence="5">
    <location>
        <begin position="58"/>
        <end position="78"/>
    </location>
</feature>
<dbReference type="EMBL" id="JABEQG010000020">
    <property type="protein sequence ID" value="MBB2156905.1"/>
    <property type="molecule type" value="Genomic_DNA"/>
</dbReference>
<evidence type="ECO:0000256" key="1">
    <source>
        <dbReference type="ARBA" id="ARBA00004141"/>
    </source>
</evidence>
<evidence type="ECO:0000256" key="2">
    <source>
        <dbReference type="ARBA" id="ARBA00022692"/>
    </source>
</evidence>
<dbReference type="GO" id="GO:0022857">
    <property type="term" value="F:transmembrane transporter activity"/>
    <property type="evidence" value="ECO:0007669"/>
    <property type="project" value="InterPro"/>
</dbReference>
<accession>A0A7W4I614</accession>
<dbReference type="PANTHER" id="PTHR11662">
    <property type="entry name" value="SOLUTE CARRIER FAMILY 17"/>
    <property type="match status" value="1"/>
</dbReference>
<feature type="transmembrane region" description="Helical" evidence="5">
    <location>
        <begin position="267"/>
        <end position="288"/>
    </location>
</feature>
<dbReference type="PROSITE" id="PS50850">
    <property type="entry name" value="MFS"/>
    <property type="match status" value="1"/>
</dbReference>
<dbReference type="Proteomes" id="UP000550787">
    <property type="component" value="Unassembled WGS sequence"/>
</dbReference>
<feature type="transmembrane region" description="Helical" evidence="5">
    <location>
        <begin position="85"/>
        <end position="103"/>
    </location>
</feature>
<evidence type="ECO:0000256" key="3">
    <source>
        <dbReference type="ARBA" id="ARBA00022989"/>
    </source>
</evidence>
<dbReference type="InterPro" id="IPR011701">
    <property type="entry name" value="MFS"/>
</dbReference>
<dbReference type="SUPFAM" id="SSF103473">
    <property type="entry name" value="MFS general substrate transporter"/>
    <property type="match status" value="1"/>
</dbReference>
<dbReference type="GO" id="GO:0016020">
    <property type="term" value="C:membrane"/>
    <property type="evidence" value="ECO:0007669"/>
    <property type="project" value="UniProtKB-SubCell"/>
</dbReference>
<dbReference type="Gene3D" id="1.20.1250.20">
    <property type="entry name" value="MFS general substrate transporter like domains"/>
    <property type="match status" value="2"/>
</dbReference>
<comment type="caution">
    <text evidence="6">The sequence shown here is derived from an EMBL/GenBank/DDBJ whole genome shotgun (WGS) entry which is preliminary data.</text>
</comment>
<evidence type="ECO:0000313" key="6">
    <source>
        <dbReference type="EMBL" id="MBB2156905.1"/>
    </source>
</evidence>
<dbReference type="PANTHER" id="PTHR11662:SF399">
    <property type="entry name" value="FI19708P1-RELATED"/>
    <property type="match status" value="1"/>
</dbReference>
<keyword evidence="2 5" id="KW-0812">Transmembrane</keyword>
<dbReference type="Pfam" id="PF07690">
    <property type="entry name" value="MFS_1"/>
    <property type="match status" value="1"/>
</dbReference>